<dbReference type="AlphaFoldDB" id="A0A211ZJN5"/>
<evidence type="ECO:0000259" key="2">
    <source>
        <dbReference type="Pfam" id="PF00534"/>
    </source>
</evidence>
<protein>
    <recommendedName>
        <fullName evidence="6">Glycosyl transferase family 1 domain-containing protein</fullName>
    </recommendedName>
</protein>
<dbReference type="CDD" id="cd03801">
    <property type="entry name" value="GT4_PimA-like"/>
    <property type="match status" value="1"/>
</dbReference>
<evidence type="ECO:0000256" key="1">
    <source>
        <dbReference type="ARBA" id="ARBA00022679"/>
    </source>
</evidence>
<organism evidence="4 5">
    <name type="scientific">Inquilinus limosus</name>
    <dbReference type="NCBI Taxonomy" id="171674"/>
    <lineage>
        <taxon>Bacteria</taxon>
        <taxon>Pseudomonadati</taxon>
        <taxon>Pseudomonadota</taxon>
        <taxon>Alphaproteobacteria</taxon>
        <taxon>Rhodospirillales</taxon>
        <taxon>Rhodospirillaceae</taxon>
        <taxon>Inquilinus</taxon>
    </lineage>
</organism>
<dbReference type="Gene3D" id="3.40.50.2000">
    <property type="entry name" value="Glycogen Phosphorylase B"/>
    <property type="match status" value="2"/>
</dbReference>
<dbReference type="SUPFAM" id="SSF53756">
    <property type="entry name" value="UDP-Glycosyltransferase/glycogen phosphorylase"/>
    <property type="match status" value="1"/>
</dbReference>
<dbReference type="Proteomes" id="UP000196655">
    <property type="component" value="Unassembled WGS sequence"/>
</dbReference>
<feature type="domain" description="Glycosyl transferase family 1" evidence="2">
    <location>
        <begin position="175"/>
        <end position="328"/>
    </location>
</feature>
<dbReference type="InterPro" id="IPR001296">
    <property type="entry name" value="Glyco_trans_1"/>
</dbReference>
<dbReference type="RefSeq" id="WP_088152696.1">
    <property type="nucleotide sequence ID" value="NZ_NHON01000037.1"/>
</dbReference>
<dbReference type="PANTHER" id="PTHR46401:SF2">
    <property type="entry name" value="GLYCOSYLTRANSFERASE WBBK-RELATED"/>
    <property type="match status" value="1"/>
</dbReference>
<dbReference type="Pfam" id="PF13439">
    <property type="entry name" value="Glyco_transf_4"/>
    <property type="match status" value="1"/>
</dbReference>
<evidence type="ECO:0000313" key="5">
    <source>
        <dbReference type="Proteomes" id="UP000196655"/>
    </source>
</evidence>
<comment type="caution">
    <text evidence="4">The sequence shown here is derived from an EMBL/GenBank/DDBJ whole genome shotgun (WGS) entry which is preliminary data.</text>
</comment>
<dbReference type="InterPro" id="IPR028098">
    <property type="entry name" value="Glyco_trans_4-like_N"/>
</dbReference>
<evidence type="ECO:0000313" key="4">
    <source>
        <dbReference type="EMBL" id="OWJ65473.1"/>
    </source>
</evidence>
<gene>
    <name evidence="4" type="ORF">BWR60_19555</name>
</gene>
<feature type="domain" description="Glycosyltransferase subfamily 4-like N-terminal" evidence="3">
    <location>
        <begin position="50"/>
        <end position="168"/>
    </location>
</feature>
<accession>A0A211ZJN5</accession>
<dbReference type="PANTHER" id="PTHR46401">
    <property type="entry name" value="GLYCOSYLTRANSFERASE WBBK-RELATED"/>
    <property type="match status" value="1"/>
</dbReference>
<dbReference type="EMBL" id="NHON01000037">
    <property type="protein sequence ID" value="OWJ65473.1"/>
    <property type="molecule type" value="Genomic_DNA"/>
</dbReference>
<dbReference type="GO" id="GO:0016757">
    <property type="term" value="F:glycosyltransferase activity"/>
    <property type="evidence" value="ECO:0007669"/>
    <property type="project" value="InterPro"/>
</dbReference>
<dbReference type="OrthoDB" id="9807414at2"/>
<dbReference type="Pfam" id="PF00534">
    <property type="entry name" value="Glycos_transf_1"/>
    <property type="match status" value="1"/>
</dbReference>
<keyword evidence="5" id="KW-1185">Reference proteome</keyword>
<sequence length="362" mass="39927">MGPIVIVLPRKMKFGAVGASPVDLYARDTVTFSRYARDIVVVGQDAGEPFPGIRFHPIPLQEGEPHRRWMKRALPQIAAMNPSLIEVHAHRVTASALARALPRVPLLYFRHNFIRFHKGLLWRLHYRAAVSRFAGFVFVSEALRRHFREHAPWFKGTLDVVHNGLDMDAPAPPPEAKENIIIQVGRVIPDKGPLEFARAMKPVLAAHPDWRAVMIGRGRDPDFVEQVKSTLAEAGDRAQFLPFMPHDEVMGWVRRAAIASVPSVYEEPFGRTALEALTWGAALICSGTGGLREITADTAVTLPKVTAEAIQAAAETLIGDPVLRRRLQVEGPARARAHFDARAIVAGLDEIRARHLAASGVG</sequence>
<keyword evidence="1" id="KW-0808">Transferase</keyword>
<dbReference type="STRING" id="1122125.GCA_000423185_06924"/>
<name>A0A211ZJN5_9PROT</name>
<evidence type="ECO:0008006" key="6">
    <source>
        <dbReference type="Google" id="ProtNLM"/>
    </source>
</evidence>
<reference evidence="5" key="1">
    <citation type="submission" date="2017-05" db="EMBL/GenBank/DDBJ databases">
        <authorList>
            <person name="Macchi M."/>
            <person name="Festa S."/>
            <person name="Coppotelli B.M."/>
            <person name="Morelli I.S."/>
        </authorList>
    </citation>
    <scope>NUCLEOTIDE SEQUENCE [LARGE SCALE GENOMIC DNA]</scope>
    <source>
        <strain evidence="5">I</strain>
    </source>
</reference>
<dbReference type="GO" id="GO:0009103">
    <property type="term" value="P:lipopolysaccharide biosynthetic process"/>
    <property type="evidence" value="ECO:0007669"/>
    <property type="project" value="TreeGrafter"/>
</dbReference>
<proteinExistence type="predicted"/>
<evidence type="ECO:0000259" key="3">
    <source>
        <dbReference type="Pfam" id="PF13439"/>
    </source>
</evidence>